<feature type="active site" evidence="2">
    <location>
        <position position="153"/>
    </location>
</feature>
<keyword evidence="2 3" id="KW-0378">Hydrolase</keyword>
<sequence length="193" mass="21862">MILRVKQYGEPILRKVGKSITDFNQALATLADDMVDTMYDEEGIGLAAQQVDQALQICVVDVRPPEGVEVPFNYSFDGKKPPLDLIMPMAIVNPKITILDDTEEVYEEGCLSFPGVNGRVDRPIGVRCEYQDTEGNPHVIEADGLLGRCILHEVDHLQGKLFIDRMYKRDLKKNETKIKKLKRESRDFLKGKK</sequence>
<dbReference type="PIRSF" id="PIRSF004749">
    <property type="entry name" value="Pep_def"/>
    <property type="match status" value="1"/>
</dbReference>
<dbReference type="EC" id="3.5.1.88" evidence="2"/>
<dbReference type="NCBIfam" id="NF001159">
    <property type="entry name" value="PRK00150.1-3"/>
    <property type="match status" value="1"/>
</dbReference>
<reference evidence="3 4" key="1">
    <citation type="submission" date="2023-04" db="EMBL/GenBank/DDBJ databases">
        <title>A novel bacteria isolated from coastal sediment.</title>
        <authorList>
            <person name="Liu X.-J."/>
            <person name="Du Z.-J."/>
        </authorList>
    </citation>
    <scope>NUCLEOTIDE SEQUENCE [LARGE SCALE GENOMIC DNA]</scope>
    <source>
        <strain evidence="3 4">SDUM461003</strain>
    </source>
</reference>
<keyword evidence="2" id="KW-0408">Iron</keyword>
<protein>
    <recommendedName>
        <fullName evidence="2">Peptide deformylase</fullName>
        <shortName evidence="2">PDF</shortName>
        <ecNumber evidence="2">3.5.1.88</ecNumber>
    </recommendedName>
    <alternativeName>
        <fullName evidence="2">Polypeptide deformylase</fullName>
    </alternativeName>
</protein>
<dbReference type="InterPro" id="IPR023635">
    <property type="entry name" value="Peptide_deformylase"/>
</dbReference>
<evidence type="ECO:0000256" key="2">
    <source>
        <dbReference type="HAMAP-Rule" id="MF_00163"/>
    </source>
</evidence>
<comment type="catalytic activity">
    <reaction evidence="2">
        <text>N-terminal N-formyl-L-methionyl-[peptide] + H2O = N-terminal L-methionyl-[peptide] + formate</text>
        <dbReference type="Rhea" id="RHEA:24420"/>
        <dbReference type="Rhea" id="RHEA-COMP:10639"/>
        <dbReference type="Rhea" id="RHEA-COMP:10640"/>
        <dbReference type="ChEBI" id="CHEBI:15377"/>
        <dbReference type="ChEBI" id="CHEBI:15740"/>
        <dbReference type="ChEBI" id="CHEBI:49298"/>
        <dbReference type="ChEBI" id="CHEBI:64731"/>
        <dbReference type="EC" id="3.5.1.88"/>
    </reaction>
</comment>
<comment type="cofactor">
    <cofactor evidence="2">
        <name>Fe(2+)</name>
        <dbReference type="ChEBI" id="CHEBI:29033"/>
    </cofactor>
    <text evidence="2">Binds 1 Fe(2+) ion.</text>
</comment>
<evidence type="ECO:0000313" key="4">
    <source>
        <dbReference type="Proteomes" id="UP001225316"/>
    </source>
</evidence>
<feature type="binding site" evidence="2">
    <location>
        <position position="152"/>
    </location>
    <ligand>
        <name>Fe cation</name>
        <dbReference type="ChEBI" id="CHEBI:24875"/>
    </ligand>
</feature>
<keyword evidence="4" id="KW-1185">Reference proteome</keyword>
<comment type="similarity">
    <text evidence="1 2">Belongs to the polypeptide deformylase family.</text>
</comment>
<dbReference type="PRINTS" id="PR01576">
    <property type="entry name" value="PDEFORMYLASE"/>
</dbReference>
<dbReference type="GO" id="GO:0042586">
    <property type="term" value="F:peptide deformylase activity"/>
    <property type="evidence" value="ECO:0007669"/>
    <property type="project" value="UniProtKB-EC"/>
</dbReference>
<gene>
    <name evidence="2" type="primary">def</name>
    <name evidence="3" type="ORF">QEH52_09280</name>
</gene>
<dbReference type="PANTHER" id="PTHR10458">
    <property type="entry name" value="PEPTIDE DEFORMYLASE"/>
    <property type="match status" value="1"/>
</dbReference>
<dbReference type="CDD" id="cd00487">
    <property type="entry name" value="Pep_deformylase"/>
    <property type="match status" value="1"/>
</dbReference>
<dbReference type="Pfam" id="PF01327">
    <property type="entry name" value="Pep_deformylase"/>
    <property type="match status" value="1"/>
</dbReference>
<proteinExistence type="inferred from homology"/>
<dbReference type="RefSeq" id="WP_308949932.1">
    <property type="nucleotide sequence ID" value="NZ_JARXHW010000017.1"/>
</dbReference>
<organism evidence="3 4">
    <name type="scientific">Thalassobacterium maritimum</name>
    <dbReference type="NCBI Taxonomy" id="3041265"/>
    <lineage>
        <taxon>Bacteria</taxon>
        <taxon>Pseudomonadati</taxon>
        <taxon>Verrucomicrobiota</taxon>
        <taxon>Opitutia</taxon>
        <taxon>Puniceicoccales</taxon>
        <taxon>Coraliomargaritaceae</taxon>
        <taxon>Thalassobacterium</taxon>
    </lineage>
</organism>
<evidence type="ECO:0000256" key="1">
    <source>
        <dbReference type="ARBA" id="ARBA00010759"/>
    </source>
</evidence>
<comment type="caution">
    <text evidence="3">The sequence shown here is derived from an EMBL/GenBank/DDBJ whole genome shotgun (WGS) entry which is preliminary data.</text>
</comment>
<dbReference type="InterPro" id="IPR036821">
    <property type="entry name" value="Peptide_deformylase_sf"/>
</dbReference>
<accession>A0ABU1AU60</accession>
<comment type="function">
    <text evidence="2">Removes the formyl group from the N-terminal Met of newly synthesized proteins. Requires at least a dipeptide for an efficient rate of reaction. N-terminal L-methionine is a prerequisite for activity but the enzyme has broad specificity at other positions.</text>
</comment>
<dbReference type="Proteomes" id="UP001225316">
    <property type="component" value="Unassembled WGS sequence"/>
</dbReference>
<dbReference type="EMBL" id="JARXHW010000017">
    <property type="protein sequence ID" value="MDQ8207700.1"/>
    <property type="molecule type" value="Genomic_DNA"/>
</dbReference>
<dbReference type="HAMAP" id="MF_00163">
    <property type="entry name" value="Pep_deformylase"/>
    <property type="match status" value="1"/>
</dbReference>
<dbReference type="Gene3D" id="3.90.45.10">
    <property type="entry name" value="Peptide deformylase"/>
    <property type="match status" value="1"/>
</dbReference>
<feature type="binding site" evidence="2">
    <location>
        <position position="156"/>
    </location>
    <ligand>
        <name>Fe cation</name>
        <dbReference type="ChEBI" id="CHEBI:24875"/>
    </ligand>
</feature>
<name>A0ABU1AU60_9BACT</name>
<dbReference type="PANTHER" id="PTHR10458:SF22">
    <property type="entry name" value="PEPTIDE DEFORMYLASE"/>
    <property type="match status" value="1"/>
</dbReference>
<feature type="binding site" evidence="2">
    <location>
        <position position="110"/>
    </location>
    <ligand>
        <name>Fe cation</name>
        <dbReference type="ChEBI" id="CHEBI:24875"/>
    </ligand>
</feature>
<keyword evidence="2" id="KW-0479">Metal-binding</keyword>
<evidence type="ECO:0000313" key="3">
    <source>
        <dbReference type="EMBL" id="MDQ8207700.1"/>
    </source>
</evidence>
<keyword evidence="2" id="KW-0648">Protein biosynthesis</keyword>
<dbReference type="SUPFAM" id="SSF56420">
    <property type="entry name" value="Peptide deformylase"/>
    <property type="match status" value="1"/>
</dbReference>